<organism evidence="2 3">
    <name type="scientific">Dorea formicigenerans</name>
    <dbReference type="NCBI Taxonomy" id="39486"/>
    <lineage>
        <taxon>Bacteria</taxon>
        <taxon>Bacillati</taxon>
        <taxon>Bacillota</taxon>
        <taxon>Clostridia</taxon>
        <taxon>Lachnospirales</taxon>
        <taxon>Lachnospiraceae</taxon>
        <taxon>Dorea</taxon>
    </lineage>
</organism>
<comment type="caution">
    <text evidence="2">The sequence shown here is derived from an EMBL/GenBank/DDBJ whole genome shotgun (WGS) entry which is preliminary data.</text>
</comment>
<keyword evidence="1" id="KW-0472">Membrane</keyword>
<evidence type="ECO:0000313" key="3">
    <source>
        <dbReference type="Proteomes" id="UP000260841"/>
    </source>
</evidence>
<dbReference type="AlphaFoldDB" id="A0A3E5EHU0"/>
<dbReference type="GeneID" id="92863333"/>
<keyword evidence="1" id="KW-1133">Transmembrane helix</keyword>
<dbReference type="RefSeq" id="WP_005336030.1">
    <property type="nucleotide sequence ID" value="NZ_CP102279.1"/>
</dbReference>
<gene>
    <name evidence="2" type="ORF">DXB36_13675</name>
</gene>
<evidence type="ECO:0000313" key="2">
    <source>
        <dbReference type="EMBL" id="RGN88408.1"/>
    </source>
</evidence>
<keyword evidence="1" id="KW-0812">Transmembrane</keyword>
<dbReference type="Proteomes" id="UP000260841">
    <property type="component" value="Unassembled WGS sequence"/>
</dbReference>
<evidence type="ECO:0000256" key="1">
    <source>
        <dbReference type="SAM" id="Phobius"/>
    </source>
</evidence>
<sequence length="543" mass="64135">MDNFEIDLRMIYKEYGLKIKNPQYENKTWNIKKELMIWLNIFYRKHREKLKKIIKEDDIEKIILDGYERSAFLNNYDESNGVPINTKGNTPLFYIIEYINIPEIFGKENLDDLKQGLNKFSKKHASLLFGEQYVKKDFNFIEIFDDFDFKILIATFRIKETSILKKYIDAIEIHVQGLTASLGIINFKLYLNKKMQNILNQVALCNQKSYKTVGYSKDKKLYQFRQLGCNEISSERYKNKIKTVIEDEIKWRVLEEINKFVPLLLYRTKRSDRAISVYKTNINGNGFHNFWKSIGIEVNACDFLLDYTGCISWENIFSKDIYYIYTPKKNTLTDIYAHDIEQAYIDKLLCCLSITEAVDKLSTQYAKEAGILTKYNRKVREWLKLKETMENQLILFKRFLKEIDFNEQRGCGVKFAEIQNRCIHTKEIEQIQGENIEKSKRTLESIMNIVNANLEAFSFTSNYKLQKTTLITNAFSAVFALIAIFISLSNQPEIKACGKILYTQYQIHRLAFILICCMLVLIWKGKTIRKTISYKVDLLKRRF</sequence>
<proteinExistence type="predicted"/>
<reference evidence="2 3" key="1">
    <citation type="submission" date="2018-08" db="EMBL/GenBank/DDBJ databases">
        <title>A genome reference for cultivated species of the human gut microbiota.</title>
        <authorList>
            <person name="Zou Y."/>
            <person name="Xue W."/>
            <person name="Luo G."/>
        </authorList>
    </citation>
    <scope>NUCLEOTIDE SEQUENCE [LARGE SCALE GENOMIC DNA]</scope>
    <source>
        <strain evidence="2 3">OM03-2</strain>
    </source>
</reference>
<name>A0A3E5EHU0_9FIRM</name>
<feature type="transmembrane region" description="Helical" evidence="1">
    <location>
        <begin position="470"/>
        <end position="487"/>
    </location>
</feature>
<accession>A0A3E5EHU0</accession>
<protein>
    <submittedName>
        <fullName evidence="2">Uncharacterized protein</fullName>
    </submittedName>
</protein>
<feature type="transmembrane region" description="Helical" evidence="1">
    <location>
        <begin position="507"/>
        <end position="525"/>
    </location>
</feature>
<dbReference type="EMBL" id="QSVB01000018">
    <property type="protein sequence ID" value="RGN88408.1"/>
    <property type="molecule type" value="Genomic_DNA"/>
</dbReference>